<keyword evidence="3" id="KW-1185">Reference proteome</keyword>
<feature type="transmembrane region" description="Helical" evidence="1">
    <location>
        <begin position="71"/>
        <end position="88"/>
    </location>
</feature>
<accession>A0A0P6YY20</accession>
<keyword evidence="1" id="KW-1133">Transmembrane helix</keyword>
<protein>
    <submittedName>
        <fullName evidence="2">Membrane protein</fullName>
    </submittedName>
</protein>
<evidence type="ECO:0000313" key="3">
    <source>
        <dbReference type="Proteomes" id="UP000050277"/>
    </source>
</evidence>
<dbReference type="STRING" id="70996.SE18_10075"/>
<feature type="transmembrane region" description="Helical" evidence="1">
    <location>
        <begin position="114"/>
        <end position="131"/>
    </location>
</feature>
<dbReference type="RefSeq" id="WP_054534313.1">
    <property type="nucleotide sequence ID" value="NZ_LGKP01000015.1"/>
</dbReference>
<dbReference type="PATRIC" id="fig|70996.4.peg.4578"/>
<feature type="transmembrane region" description="Helical" evidence="1">
    <location>
        <begin position="167"/>
        <end position="187"/>
    </location>
</feature>
<gene>
    <name evidence="2" type="ORF">SE18_10075</name>
</gene>
<feature type="transmembrane region" description="Helical" evidence="1">
    <location>
        <begin position="232"/>
        <end position="250"/>
    </location>
</feature>
<proteinExistence type="predicted"/>
<dbReference type="GO" id="GO:0022857">
    <property type="term" value="F:transmembrane transporter activity"/>
    <property type="evidence" value="ECO:0007669"/>
    <property type="project" value="InterPro"/>
</dbReference>
<feature type="transmembrane region" description="Helical" evidence="1">
    <location>
        <begin position="7"/>
        <end position="29"/>
    </location>
</feature>
<dbReference type="InterPro" id="IPR017196">
    <property type="entry name" value="ECF_substrate-spec_UCP037395"/>
</dbReference>
<keyword evidence="1" id="KW-0472">Membrane</keyword>
<sequence>MSRSTPFASRILVLVTSLVGLVAFFYPFFLSEVAAGDNHAADAPIIMLMLGPLLLGIILTDINSHAMNSRVVAALGMLVAINAVLRLPAGPGDSPSFFFLVILAGYVYGGRFGFLLGSLSLAVSALLVAGIGPWMPFQMLAMGWLGLTTSLLQPIKRWLNIADGSWWEVALLAAFGWLWGLLFGALMNLTFWPFSTGESAISWQPGLGLGPTLDRYWAFYLLTSLGWDAARALFNLLLIVAFGKPILAVLRRFQLRLNWQSTENIDQRT</sequence>
<dbReference type="EMBL" id="LGKP01000015">
    <property type="protein sequence ID" value="KPL88990.1"/>
    <property type="molecule type" value="Genomic_DNA"/>
</dbReference>
<evidence type="ECO:0000313" key="2">
    <source>
        <dbReference type="EMBL" id="KPL88990.1"/>
    </source>
</evidence>
<feature type="transmembrane region" description="Helical" evidence="1">
    <location>
        <begin position="41"/>
        <end position="59"/>
    </location>
</feature>
<keyword evidence="1" id="KW-0812">Transmembrane</keyword>
<dbReference type="PIRSF" id="PIRSF037395">
    <property type="entry name" value="UCP037395_ABCper"/>
    <property type="match status" value="1"/>
</dbReference>
<reference evidence="2 3" key="1">
    <citation type="submission" date="2015-07" db="EMBL/GenBank/DDBJ databases">
        <title>Whole genome sequence of Herpetosiphon geysericola DSM 7119.</title>
        <authorList>
            <person name="Hemp J."/>
            <person name="Ward L.M."/>
            <person name="Pace L.A."/>
            <person name="Fischer W.W."/>
        </authorList>
    </citation>
    <scope>NUCLEOTIDE SEQUENCE [LARGE SCALE GENOMIC DNA]</scope>
    <source>
        <strain evidence="2 3">DSM 7119</strain>
    </source>
</reference>
<dbReference type="AlphaFoldDB" id="A0A0P6YY20"/>
<comment type="caution">
    <text evidence="2">The sequence shown here is derived from an EMBL/GenBank/DDBJ whole genome shotgun (WGS) entry which is preliminary data.</text>
</comment>
<dbReference type="Gene3D" id="1.10.1760.20">
    <property type="match status" value="1"/>
</dbReference>
<dbReference type="OrthoDB" id="5185518at2"/>
<dbReference type="Proteomes" id="UP000050277">
    <property type="component" value="Unassembled WGS sequence"/>
</dbReference>
<organism evidence="2 3">
    <name type="scientific">Herpetosiphon geysericola</name>
    <dbReference type="NCBI Taxonomy" id="70996"/>
    <lineage>
        <taxon>Bacteria</taxon>
        <taxon>Bacillati</taxon>
        <taxon>Chloroflexota</taxon>
        <taxon>Chloroflexia</taxon>
        <taxon>Herpetosiphonales</taxon>
        <taxon>Herpetosiphonaceae</taxon>
        <taxon>Herpetosiphon</taxon>
    </lineage>
</organism>
<evidence type="ECO:0000256" key="1">
    <source>
        <dbReference type="SAM" id="Phobius"/>
    </source>
</evidence>
<name>A0A0P6YY20_9CHLR</name>